<evidence type="ECO:0000256" key="6">
    <source>
        <dbReference type="ARBA" id="ARBA00022840"/>
    </source>
</evidence>
<dbReference type="PANTHER" id="PTHR24363">
    <property type="entry name" value="SERINE/THREONINE PROTEIN KINASE"/>
    <property type="match status" value="1"/>
</dbReference>
<protein>
    <recommendedName>
        <fullName evidence="1">non-specific serine/threonine protein kinase</fullName>
        <ecNumber evidence="1">2.7.11.1</ecNumber>
    </recommendedName>
</protein>
<dbReference type="InterPro" id="IPR011009">
    <property type="entry name" value="Kinase-like_dom_sf"/>
</dbReference>
<keyword evidence="2" id="KW-0723">Serine/threonine-protein kinase</keyword>
<evidence type="ECO:0000256" key="3">
    <source>
        <dbReference type="ARBA" id="ARBA00022679"/>
    </source>
</evidence>
<dbReference type="GO" id="GO:0004674">
    <property type="term" value="F:protein serine/threonine kinase activity"/>
    <property type="evidence" value="ECO:0007669"/>
    <property type="project" value="UniProtKB-KW"/>
</dbReference>
<name>A0A1Z4V504_9CYAN</name>
<dbReference type="RefSeq" id="WP_096668053.1">
    <property type="nucleotide sequence ID" value="NZ_AP018316.1"/>
</dbReference>
<dbReference type="AlphaFoldDB" id="A0A1Z4V504"/>
<evidence type="ECO:0000313" key="12">
    <source>
        <dbReference type="Proteomes" id="UP000218702"/>
    </source>
</evidence>
<dbReference type="GO" id="GO:0005524">
    <property type="term" value="F:ATP binding"/>
    <property type="evidence" value="ECO:0007669"/>
    <property type="project" value="UniProtKB-UniRule"/>
</dbReference>
<sequence>MTQICCLNADCHNPPIPDTTKFCPNSGVPLVILRNRYRPVKPLGGGGFGKTYLAEDVDKLNEKCVIKQFAPQTQSTYALKTAKELFEQEANQLKDLKHPQIPQLQAYFDEDDCLYLIQDFIEGENLLIELANQGNFNEQKIRDLLLDLLPVLQIVHSKNRKISVKPLTFVSSYLRGSFFHDLCVTNHHQITS</sequence>
<dbReference type="PROSITE" id="PS00107">
    <property type="entry name" value="PROTEIN_KINASE_ATP"/>
    <property type="match status" value="1"/>
</dbReference>
<comment type="catalytic activity">
    <reaction evidence="8">
        <text>L-seryl-[protein] + ATP = O-phospho-L-seryl-[protein] + ADP + H(+)</text>
        <dbReference type="Rhea" id="RHEA:17989"/>
        <dbReference type="Rhea" id="RHEA-COMP:9863"/>
        <dbReference type="Rhea" id="RHEA-COMP:11604"/>
        <dbReference type="ChEBI" id="CHEBI:15378"/>
        <dbReference type="ChEBI" id="CHEBI:29999"/>
        <dbReference type="ChEBI" id="CHEBI:30616"/>
        <dbReference type="ChEBI" id="CHEBI:83421"/>
        <dbReference type="ChEBI" id="CHEBI:456216"/>
        <dbReference type="EC" id="2.7.11.1"/>
    </reaction>
</comment>
<dbReference type="KEGG" id="dcm:NIES806_27370"/>
<evidence type="ECO:0000256" key="1">
    <source>
        <dbReference type="ARBA" id="ARBA00012513"/>
    </source>
</evidence>
<evidence type="ECO:0000256" key="9">
    <source>
        <dbReference type="PROSITE-ProRule" id="PRU10141"/>
    </source>
</evidence>
<evidence type="ECO:0000256" key="7">
    <source>
        <dbReference type="ARBA" id="ARBA00047899"/>
    </source>
</evidence>
<dbReference type="OrthoDB" id="9801841at2"/>
<feature type="domain" description="Protein kinase" evidence="10">
    <location>
        <begin position="37"/>
        <end position="192"/>
    </location>
</feature>
<dbReference type="Pfam" id="PF00069">
    <property type="entry name" value="Pkinase"/>
    <property type="match status" value="1"/>
</dbReference>
<evidence type="ECO:0000256" key="8">
    <source>
        <dbReference type="ARBA" id="ARBA00048679"/>
    </source>
</evidence>
<evidence type="ECO:0000259" key="10">
    <source>
        <dbReference type="PROSITE" id="PS50011"/>
    </source>
</evidence>
<dbReference type="Proteomes" id="UP000218702">
    <property type="component" value="Chromosome"/>
</dbReference>
<dbReference type="SMART" id="SM00220">
    <property type="entry name" value="S_TKc"/>
    <property type="match status" value="1"/>
</dbReference>
<keyword evidence="3" id="KW-0808">Transferase</keyword>
<dbReference type="PANTHER" id="PTHR24363:SF0">
    <property type="entry name" value="SERINE_THREONINE KINASE LIKE DOMAIN CONTAINING 1"/>
    <property type="match status" value="1"/>
</dbReference>
<dbReference type="EMBL" id="AP018316">
    <property type="protein sequence ID" value="BAZ86524.1"/>
    <property type="molecule type" value="Genomic_DNA"/>
</dbReference>
<dbReference type="InterPro" id="IPR017441">
    <property type="entry name" value="Protein_kinase_ATP_BS"/>
</dbReference>
<keyword evidence="6 9" id="KW-0067">ATP-binding</keyword>
<organism evidence="11 12">
    <name type="scientific">Dolichospermum compactum NIES-806</name>
    <dbReference type="NCBI Taxonomy" id="1973481"/>
    <lineage>
        <taxon>Bacteria</taxon>
        <taxon>Bacillati</taxon>
        <taxon>Cyanobacteriota</taxon>
        <taxon>Cyanophyceae</taxon>
        <taxon>Nostocales</taxon>
        <taxon>Aphanizomenonaceae</taxon>
        <taxon>Dolichospermum</taxon>
        <taxon>Dolichospermum compactum</taxon>
    </lineage>
</organism>
<dbReference type="InterPro" id="IPR000719">
    <property type="entry name" value="Prot_kinase_dom"/>
</dbReference>
<dbReference type="Gene3D" id="1.10.510.10">
    <property type="entry name" value="Transferase(Phosphotransferase) domain 1"/>
    <property type="match status" value="1"/>
</dbReference>
<evidence type="ECO:0000256" key="4">
    <source>
        <dbReference type="ARBA" id="ARBA00022741"/>
    </source>
</evidence>
<reference evidence="11 12" key="1">
    <citation type="submission" date="2017-06" db="EMBL/GenBank/DDBJ databases">
        <title>Genome sequencing of cyanobaciteial culture collection at National Institute for Environmental Studies (NIES).</title>
        <authorList>
            <person name="Hirose Y."/>
            <person name="Shimura Y."/>
            <person name="Fujisawa T."/>
            <person name="Nakamura Y."/>
            <person name="Kawachi M."/>
        </authorList>
    </citation>
    <scope>NUCLEOTIDE SEQUENCE [LARGE SCALE GENOMIC DNA]</scope>
    <source>
        <strain evidence="11 12">NIES-806</strain>
    </source>
</reference>
<evidence type="ECO:0000313" key="11">
    <source>
        <dbReference type="EMBL" id="BAZ86524.1"/>
    </source>
</evidence>
<dbReference type="EC" id="2.7.11.1" evidence="1"/>
<evidence type="ECO:0000256" key="2">
    <source>
        <dbReference type="ARBA" id="ARBA00022527"/>
    </source>
</evidence>
<feature type="binding site" evidence="9">
    <location>
        <position position="67"/>
    </location>
    <ligand>
        <name>ATP</name>
        <dbReference type="ChEBI" id="CHEBI:30616"/>
    </ligand>
</feature>
<evidence type="ECO:0000256" key="5">
    <source>
        <dbReference type="ARBA" id="ARBA00022777"/>
    </source>
</evidence>
<keyword evidence="5 11" id="KW-0418">Kinase</keyword>
<dbReference type="PROSITE" id="PS50011">
    <property type="entry name" value="PROTEIN_KINASE_DOM"/>
    <property type="match status" value="1"/>
</dbReference>
<proteinExistence type="predicted"/>
<dbReference type="SUPFAM" id="SSF56112">
    <property type="entry name" value="Protein kinase-like (PK-like)"/>
    <property type="match status" value="1"/>
</dbReference>
<keyword evidence="4 9" id="KW-0547">Nucleotide-binding</keyword>
<accession>A0A1Z4V504</accession>
<gene>
    <name evidence="11" type="ORF">NIES806_27370</name>
</gene>
<keyword evidence="12" id="KW-1185">Reference proteome</keyword>
<comment type="catalytic activity">
    <reaction evidence="7">
        <text>L-threonyl-[protein] + ATP = O-phospho-L-threonyl-[protein] + ADP + H(+)</text>
        <dbReference type="Rhea" id="RHEA:46608"/>
        <dbReference type="Rhea" id="RHEA-COMP:11060"/>
        <dbReference type="Rhea" id="RHEA-COMP:11605"/>
        <dbReference type="ChEBI" id="CHEBI:15378"/>
        <dbReference type="ChEBI" id="CHEBI:30013"/>
        <dbReference type="ChEBI" id="CHEBI:30616"/>
        <dbReference type="ChEBI" id="CHEBI:61977"/>
        <dbReference type="ChEBI" id="CHEBI:456216"/>
        <dbReference type="EC" id="2.7.11.1"/>
    </reaction>
</comment>